<keyword evidence="3" id="KW-1185">Reference proteome</keyword>
<dbReference type="Gene3D" id="3.90.79.10">
    <property type="entry name" value="Nucleoside Triphosphate Pyrophosphohydrolase"/>
    <property type="match status" value="1"/>
</dbReference>
<evidence type="ECO:0000313" key="3">
    <source>
        <dbReference type="Proteomes" id="UP000198420"/>
    </source>
</evidence>
<reference evidence="3" key="1">
    <citation type="submission" date="2017-06" db="EMBL/GenBank/DDBJ databases">
        <authorList>
            <person name="Varghese N."/>
            <person name="Submissions S."/>
        </authorList>
    </citation>
    <scope>NUCLEOTIDE SEQUENCE [LARGE SCALE GENOMIC DNA]</scope>
    <source>
        <strain evidence="3">DSM 44485</strain>
    </source>
</reference>
<dbReference type="RefSeq" id="WP_089315431.1">
    <property type="nucleotide sequence ID" value="NZ_FZNP01000015.1"/>
</dbReference>
<sequence length="192" mass="21568">MNAAQNKHPEGCDGHSVGVIIIDPELGVLIGDISDGRGASGVGGHVKDHFKDFPEAAYGEVWEETGLTVTSLDPLFPEPKWRTNPCKRGDGPFGLGHKWQLYRATVADVEELHCDAKSFRNLRWVSEAQLQELAERTLCYVRGEITREEWEEYPGLTLSWVLWFVLAGMIEMAESELQEIEDAMLKDKSNRP</sequence>
<feature type="domain" description="Nudix hydrolase" evidence="1">
    <location>
        <begin position="12"/>
        <end position="158"/>
    </location>
</feature>
<protein>
    <submittedName>
        <fullName evidence="2">NUDIX domain-containing protein</fullName>
    </submittedName>
</protein>
<dbReference type="SUPFAM" id="SSF55811">
    <property type="entry name" value="Nudix"/>
    <property type="match status" value="1"/>
</dbReference>
<dbReference type="EMBL" id="FZNP01000015">
    <property type="protein sequence ID" value="SNS32984.1"/>
    <property type="molecule type" value="Genomic_DNA"/>
</dbReference>
<organism evidence="2 3">
    <name type="scientific">Actinomadura mexicana</name>
    <dbReference type="NCBI Taxonomy" id="134959"/>
    <lineage>
        <taxon>Bacteria</taxon>
        <taxon>Bacillati</taxon>
        <taxon>Actinomycetota</taxon>
        <taxon>Actinomycetes</taxon>
        <taxon>Streptosporangiales</taxon>
        <taxon>Thermomonosporaceae</taxon>
        <taxon>Actinomadura</taxon>
    </lineage>
</organism>
<dbReference type="Pfam" id="PF00293">
    <property type="entry name" value="NUDIX"/>
    <property type="match status" value="1"/>
</dbReference>
<evidence type="ECO:0000313" key="2">
    <source>
        <dbReference type="EMBL" id="SNS32984.1"/>
    </source>
</evidence>
<proteinExistence type="predicted"/>
<dbReference type="OrthoDB" id="3673675at2"/>
<name>A0A239DMV5_9ACTN</name>
<dbReference type="PROSITE" id="PS51462">
    <property type="entry name" value="NUDIX"/>
    <property type="match status" value="1"/>
</dbReference>
<gene>
    <name evidence="2" type="ORF">SAMN06265355_11536</name>
</gene>
<accession>A0A239DMV5</accession>
<dbReference type="CDD" id="cd02883">
    <property type="entry name" value="NUDIX_Hydrolase"/>
    <property type="match status" value="1"/>
</dbReference>
<dbReference type="AlphaFoldDB" id="A0A239DMV5"/>
<dbReference type="Proteomes" id="UP000198420">
    <property type="component" value="Unassembled WGS sequence"/>
</dbReference>
<dbReference type="InterPro" id="IPR000086">
    <property type="entry name" value="NUDIX_hydrolase_dom"/>
</dbReference>
<evidence type="ECO:0000259" key="1">
    <source>
        <dbReference type="PROSITE" id="PS51462"/>
    </source>
</evidence>
<dbReference type="InterPro" id="IPR015797">
    <property type="entry name" value="NUDIX_hydrolase-like_dom_sf"/>
</dbReference>